<organism evidence="2 3">
    <name type="scientific">Chlorella sorokiniana</name>
    <name type="common">Freshwater green alga</name>
    <dbReference type="NCBI Taxonomy" id="3076"/>
    <lineage>
        <taxon>Eukaryota</taxon>
        <taxon>Viridiplantae</taxon>
        <taxon>Chlorophyta</taxon>
        <taxon>core chlorophytes</taxon>
        <taxon>Trebouxiophyceae</taxon>
        <taxon>Chlorellales</taxon>
        <taxon>Chlorellaceae</taxon>
        <taxon>Chlorella clade</taxon>
        <taxon>Chlorella</taxon>
    </lineage>
</organism>
<gene>
    <name evidence="2" type="ORF">C2E21_9277</name>
</gene>
<dbReference type="InterPro" id="IPR036196">
    <property type="entry name" value="Ptyr_pPase_sf"/>
</dbReference>
<dbReference type="AlphaFoldDB" id="A0A2P6TBV6"/>
<dbReference type="Gene3D" id="3.40.50.2300">
    <property type="match status" value="1"/>
</dbReference>
<dbReference type="SMART" id="SM00226">
    <property type="entry name" value="LMWPc"/>
    <property type="match status" value="1"/>
</dbReference>
<dbReference type="PANTHER" id="PTHR47439:SF1">
    <property type="entry name" value="ACID PHOSPHATASE"/>
    <property type="match status" value="1"/>
</dbReference>
<reference evidence="2 3" key="1">
    <citation type="journal article" date="2018" name="Plant J.">
        <title>Genome sequences of Chlorella sorokiniana UTEX 1602 and Micractinium conductrix SAG 241.80: implications to maltose excretion by a green alga.</title>
        <authorList>
            <person name="Arriola M.B."/>
            <person name="Velmurugan N."/>
            <person name="Zhang Y."/>
            <person name="Plunkett M.H."/>
            <person name="Hondzo H."/>
            <person name="Barney B.M."/>
        </authorList>
    </citation>
    <scope>NUCLEOTIDE SEQUENCE [LARGE SCALE GENOMIC DNA]</scope>
    <source>
        <strain evidence="3">UTEX 1602</strain>
    </source>
</reference>
<evidence type="ECO:0000313" key="2">
    <source>
        <dbReference type="EMBL" id="PRW18373.1"/>
    </source>
</evidence>
<dbReference type="OrthoDB" id="3388at2759"/>
<keyword evidence="3" id="KW-1185">Reference proteome</keyword>
<comment type="caution">
    <text evidence="2">The sequence shown here is derived from an EMBL/GenBank/DDBJ whole genome shotgun (WGS) entry which is preliminary data.</text>
</comment>
<dbReference type="STRING" id="3076.A0A2P6TBV6"/>
<proteinExistence type="predicted"/>
<evidence type="ECO:0000313" key="3">
    <source>
        <dbReference type="Proteomes" id="UP000239899"/>
    </source>
</evidence>
<dbReference type="Pfam" id="PF01451">
    <property type="entry name" value="LMWPc"/>
    <property type="match status" value="1"/>
</dbReference>
<dbReference type="Proteomes" id="UP000239899">
    <property type="component" value="Unassembled WGS sequence"/>
</dbReference>
<accession>A0A2P6TBV6</accession>
<dbReference type="InterPro" id="IPR023485">
    <property type="entry name" value="Ptyr_pPase"/>
</dbReference>
<protein>
    <submittedName>
        <fullName evidence="2">Low molecular weight phosphotyrosine phosphatase</fullName>
    </submittedName>
</protein>
<sequence length="120" mass="13374">MTATARKRGVNLTSRSRPLRPQDLTEFDYIIGMDDSNLAAIRRAAEYWRQNGEGGAVPADYASKLSLMTDYLRDAKFSRKYSEVPDPYYGGASGFELVLDLLDDACEGLLERVNSSGKQQ</sequence>
<dbReference type="SUPFAM" id="SSF52788">
    <property type="entry name" value="Phosphotyrosine protein phosphatases I"/>
    <property type="match status" value="1"/>
</dbReference>
<evidence type="ECO:0000259" key="1">
    <source>
        <dbReference type="SMART" id="SM00226"/>
    </source>
</evidence>
<feature type="domain" description="Phosphotyrosine protein phosphatase I" evidence="1">
    <location>
        <begin position="1"/>
        <end position="112"/>
    </location>
</feature>
<dbReference type="EMBL" id="LHPG02000026">
    <property type="protein sequence ID" value="PRW18373.1"/>
    <property type="molecule type" value="Genomic_DNA"/>
</dbReference>
<dbReference type="InterPro" id="IPR052995">
    <property type="entry name" value="LMW-PTP"/>
</dbReference>
<dbReference type="PANTHER" id="PTHR47439">
    <property type="entry name" value="LOW MOLECULAR WEIGHT PHOSPHOTYROSINE PROTEIN PHOSPHATASE-RELATED"/>
    <property type="match status" value="1"/>
</dbReference>
<name>A0A2P6TBV6_CHLSO</name>